<dbReference type="Proteomes" id="UP000503096">
    <property type="component" value="Chromosome"/>
</dbReference>
<evidence type="ECO:0000256" key="9">
    <source>
        <dbReference type="ARBA" id="ARBA00023204"/>
    </source>
</evidence>
<evidence type="ECO:0000256" key="10">
    <source>
        <dbReference type="ARBA" id="ARBA00035861"/>
    </source>
</evidence>
<evidence type="ECO:0000256" key="8">
    <source>
        <dbReference type="ARBA" id="ARBA00022842"/>
    </source>
</evidence>
<dbReference type="InterPro" id="IPR047127">
    <property type="entry name" value="MutT-like"/>
</dbReference>
<name>A0A6M4H456_9PROT</name>
<dbReference type="KEGG" id="upl:DSM104440_00658"/>
<evidence type="ECO:0000256" key="6">
    <source>
        <dbReference type="ARBA" id="ARBA00022763"/>
    </source>
</evidence>
<evidence type="ECO:0000256" key="7">
    <source>
        <dbReference type="ARBA" id="ARBA00022801"/>
    </source>
</evidence>
<dbReference type="InterPro" id="IPR013785">
    <property type="entry name" value="Aldolase_TIM"/>
</dbReference>
<evidence type="ECO:0000256" key="17">
    <source>
        <dbReference type="RuleBase" id="RU003476"/>
    </source>
</evidence>
<dbReference type="PANTHER" id="PTHR47707:SF1">
    <property type="entry name" value="NUDIX HYDROLASE FAMILY PROTEIN"/>
    <property type="match status" value="1"/>
</dbReference>
<proteinExistence type="inferred from homology"/>
<feature type="domain" description="Nudix hydrolase" evidence="18">
    <location>
        <begin position="3"/>
        <end position="131"/>
    </location>
</feature>
<dbReference type="PROSITE" id="PS00893">
    <property type="entry name" value="NUDIX_BOX"/>
    <property type="match status" value="1"/>
</dbReference>
<dbReference type="Pfam" id="PF02581">
    <property type="entry name" value="TMP-TENI"/>
    <property type="match status" value="1"/>
</dbReference>
<dbReference type="InterPro" id="IPR022998">
    <property type="entry name" value="ThiamineP_synth_TenI"/>
</dbReference>
<keyword evidence="7 17" id="KW-0378">Hydrolase</keyword>
<protein>
    <recommendedName>
        <fullName evidence="13">8-oxo-dGTP diphosphatase</fullName>
        <ecNumber evidence="12">3.6.1.55</ecNumber>
    </recommendedName>
    <alternativeName>
        <fullName evidence="16">7,8-dihydro-8-oxoguanine-triphosphatase</fullName>
    </alternativeName>
    <alternativeName>
        <fullName evidence="15">Mutator protein MutT</fullName>
    </alternativeName>
    <alternativeName>
        <fullName evidence="14">dGTP pyrophosphohydrolase</fullName>
    </alternativeName>
</protein>
<evidence type="ECO:0000256" key="12">
    <source>
        <dbReference type="ARBA" id="ARBA00038905"/>
    </source>
</evidence>
<comment type="cofactor">
    <cofactor evidence="1">
        <name>Mg(2+)</name>
        <dbReference type="ChEBI" id="CHEBI:18420"/>
    </cofactor>
</comment>
<keyword evidence="5" id="KW-0479">Metal-binding</keyword>
<dbReference type="PANTHER" id="PTHR47707">
    <property type="entry name" value="8-OXO-DGTP DIPHOSPHATASE"/>
    <property type="match status" value="1"/>
</dbReference>
<keyword evidence="8" id="KW-0460">Magnesium</keyword>
<evidence type="ECO:0000256" key="3">
    <source>
        <dbReference type="ARBA" id="ARBA00022457"/>
    </source>
</evidence>
<evidence type="ECO:0000256" key="13">
    <source>
        <dbReference type="ARBA" id="ARBA00040794"/>
    </source>
</evidence>
<evidence type="ECO:0000313" key="19">
    <source>
        <dbReference type="EMBL" id="QJR13868.1"/>
    </source>
</evidence>
<sequence length="310" mass="33119">MSGYTEVAAAVIENPDGTFLLAQRPEGKAYPGYWEFPGGKIEAGEDARAALVRELEEELGIRATALTPWITRIHKYTHAHVRLHFLRVTAWEGEPRPLEDQAIAWQRIGATNVSPMLPANAPILAALALPAVMIVSDAEGLGIDAWIAKLTERALVEPVLVQVREKGMGWQPLQHMISRALARAGSVGARIVVNSDCGAFPQASGVHLTSKALMAATARPEGDLVGASAHDERELDQAAKIGVDYAVVGPVKATPSHAGVAPISWERFAALARERPMPIYAIGGLTRADLVEARRHGAHGVALRGAAFAQ</sequence>
<dbReference type="GO" id="GO:0044715">
    <property type="term" value="F:8-oxo-dGDP phosphatase activity"/>
    <property type="evidence" value="ECO:0007669"/>
    <property type="project" value="TreeGrafter"/>
</dbReference>
<dbReference type="InterPro" id="IPR020084">
    <property type="entry name" value="NUDIX_hydrolase_CS"/>
</dbReference>
<dbReference type="GO" id="GO:0044716">
    <property type="term" value="F:8-oxo-GDP phosphatase activity"/>
    <property type="evidence" value="ECO:0007669"/>
    <property type="project" value="TreeGrafter"/>
</dbReference>
<comment type="catalytic activity">
    <reaction evidence="10">
        <text>8-oxo-dGTP + H2O = 8-oxo-dGMP + diphosphate + H(+)</text>
        <dbReference type="Rhea" id="RHEA:31575"/>
        <dbReference type="ChEBI" id="CHEBI:15377"/>
        <dbReference type="ChEBI" id="CHEBI:15378"/>
        <dbReference type="ChEBI" id="CHEBI:33019"/>
        <dbReference type="ChEBI" id="CHEBI:63224"/>
        <dbReference type="ChEBI" id="CHEBI:77896"/>
        <dbReference type="EC" id="3.6.1.55"/>
    </reaction>
</comment>
<dbReference type="GO" id="GO:0006281">
    <property type="term" value="P:DNA repair"/>
    <property type="evidence" value="ECO:0007669"/>
    <property type="project" value="UniProtKB-KW"/>
</dbReference>
<dbReference type="Gene3D" id="3.20.20.70">
    <property type="entry name" value="Aldolase class I"/>
    <property type="match status" value="1"/>
</dbReference>
<dbReference type="GO" id="GO:0006260">
    <property type="term" value="P:DNA replication"/>
    <property type="evidence" value="ECO:0007669"/>
    <property type="project" value="UniProtKB-KW"/>
</dbReference>
<dbReference type="RefSeq" id="WP_171160607.1">
    <property type="nucleotide sequence ID" value="NZ_CP053073.1"/>
</dbReference>
<dbReference type="Gene3D" id="3.90.79.10">
    <property type="entry name" value="Nucleoside Triphosphate Pyrophosphohydrolase"/>
    <property type="match status" value="1"/>
</dbReference>
<dbReference type="CDD" id="cd03425">
    <property type="entry name" value="NUDIX_MutT_NudA_like"/>
    <property type="match status" value="1"/>
</dbReference>
<dbReference type="GO" id="GO:0035539">
    <property type="term" value="F:8-oxo-7,8-dihydrodeoxyguanosine triphosphate pyrophosphatase activity"/>
    <property type="evidence" value="ECO:0007669"/>
    <property type="project" value="UniProtKB-EC"/>
</dbReference>
<evidence type="ECO:0000313" key="20">
    <source>
        <dbReference type="Proteomes" id="UP000503096"/>
    </source>
</evidence>
<dbReference type="GO" id="GO:0016740">
    <property type="term" value="F:transferase activity"/>
    <property type="evidence" value="ECO:0007669"/>
    <property type="project" value="UniProtKB-KW"/>
</dbReference>
<dbReference type="AlphaFoldDB" id="A0A6M4H456"/>
<dbReference type="NCBIfam" id="NF006530">
    <property type="entry name" value="PRK08999.1"/>
    <property type="match status" value="1"/>
</dbReference>
<keyword evidence="9" id="KW-0234">DNA repair</keyword>
<evidence type="ECO:0000256" key="14">
    <source>
        <dbReference type="ARBA" id="ARBA00041592"/>
    </source>
</evidence>
<dbReference type="PROSITE" id="PS51462">
    <property type="entry name" value="NUDIX"/>
    <property type="match status" value="1"/>
</dbReference>
<dbReference type="SUPFAM" id="SSF55811">
    <property type="entry name" value="Nudix"/>
    <property type="match status" value="1"/>
</dbReference>
<dbReference type="InterPro" id="IPR036206">
    <property type="entry name" value="ThiamineP_synth_sf"/>
</dbReference>
<evidence type="ECO:0000256" key="1">
    <source>
        <dbReference type="ARBA" id="ARBA00001946"/>
    </source>
</evidence>
<evidence type="ECO:0000256" key="2">
    <source>
        <dbReference type="ARBA" id="ARBA00005582"/>
    </source>
</evidence>
<keyword evidence="4" id="KW-0235">DNA replication</keyword>
<keyword evidence="3" id="KW-0515">Mutator protein</keyword>
<dbReference type="CDD" id="cd00564">
    <property type="entry name" value="TMP_TenI"/>
    <property type="match status" value="1"/>
</dbReference>
<dbReference type="Pfam" id="PF00293">
    <property type="entry name" value="NUDIX"/>
    <property type="match status" value="1"/>
</dbReference>
<gene>
    <name evidence="19" type="primary">thiE_2</name>
    <name evidence="19" type="ORF">DSM104440_00658</name>
</gene>
<comment type="similarity">
    <text evidence="2 17">Belongs to the Nudix hydrolase family.</text>
</comment>
<keyword evidence="19" id="KW-0808">Transferase</keyword>
<dbReference type="SUPFAM" id="SSF51391">
    <property type="entry name" value="Thiamin phosphate synthase"/>
    <property type="match status" value="1"/>
</dbReference>
<dbReference type="InterPro" id="IPR000086">
    <property type="entry name" value="NUDIX_hydrolase_dom"/>
</dbReference>
<dbReference type="InterPro" id="IPR015797">
    <property type="entry name" value="NUDIX_hydrolase-like_dom_sf"/>
</dbReference>
<keyword evidence="6" id="KW-0227">DNA damage</keyword>
<dbReference type="InterPro" id="IPR020476">
    <property type="entry name" value="Nudix_hydrolase"/>
</dbReference>
<dbReference type="GO" id="GO:0046872">
    <property type="term" value="F:metal ion binding"/>
    <property type="evidence" value="ECO:0007669"/>
    <property type="project" value="UniProtKB-KW"/>
</dbReference>
<evidence type="ECO:0000256" key="4">
    <source>
        <dbReference type="ARBA" id="ARBA00022705"/>
    </source>
</evidence>
<evidence type="ECO:0000259" key="18">
    <source>
        <dbReference type="PROSITE" id="PS51462"/>
    </source>
</evidence>
<evidence type="ECO:0000256" key="15">
    <source>
        <dbReference type="ARBA" id="ARBA00041979"/>
    </source>
</evidence>
<keyword evidence="20" id="KW-1185">Reference proteome</keyword>
<comment type="catalytic activity">
    <reaction evidence="11">
        <text>8-oxo-GTP + H2O = 8-oxo-GMP + diphosphate + H(+)</text>
        <dbReference type="Rhea" id="RHEA:67616"/>
        <dbReference type="ChEBI" id="CHEBI:15377"/>
        <dbReference type="ChEBI" id="CHEBI:15378"/>
        <dbReference type="ChEBI" id="CHEBI:33019"/>
        <dbReference type="ChEBI" id="CHEBI:143553"/>
        <dbReference type="ChEBI" id="CHEBI:145694"/>
    </reaction>
</comment>
<organism evidence="19 20">
    <name type="scientific">Usitatibacter palustris</name>
    <dbReference type="NCBI Taxonomy" id="2732487"/>
    <lineage>
        <taxon>Bacteria</taxon>
        <taxon>Pseudomonadati</taxon>
        <taxon>Pseudomonadota</taxon>
        <taxon>Betaproteobacteria</taxon>
        <taxon>Nitrosomonadales</taxon>
        <taxon>Usitatibacteraceae</taxon>
        <taxon>Usitatibacter</taxon>
    </lineage>
</organism>
<dbReference type="EMBL" id="CP053073">
    <property type="protein sequence ID" value="QJR13868.1"/>
    <property type="molecule type" value="Genomic_DNA"/>
</dbReference>
<evidence type="ECO:0000256" key="16">
    <source>
        <dbReference type="ARBA" id="ARBA00042798"/>
    </source>
</evidence>
<evidence type="ECO:0000256" key="5">
    <source>
        <dbReference type="ARBA" id="ARBA00022723"/>
    </source>
</evidence>
<accession>A0A6M4H456</accession>
<dbReference type="EC" id="3.6.1.55" evidence="12"/>
<evidence type="ECO:0000256" key="11">
    <source>
        <dbReference type="ARBA" id="ARBA00036904"/>
    </source>
</evidence>
<dbReference type="InParanoid" id="A0A6M4H456"/>
<reference evidence="19 20" key="1">
    <citation type="submission" date="2020-04" db="EMBL/GenBank/DDBJ databases">
        <title>Usitatibacter rugosus gen. nov., sp. nov. and Usitatibacter palustris sp. nov., novel members of Usitatibacteraceae fam. nov. within the order Nitrosomonadales isolated from soil.</title>
        <authorList>
            <person name="Huber K.J."/>
            <person name="Neumann-Schaal M."/>
            <person name="Geppert A."/>
            <person name="Luckner M."/>
            <person name="Wanner G."/>
            <person name="Overmann J."/>
        </authorList>
    </citation>
    <scope>NUCLEOTIDE SEQUENCE [LARGE SCALE GENOMIC DNA]</scope>
    <source>
        <strain evidence="19 20">Swamp67</strain>
    </source>
</reference>
<dbReference type="GO" id="GO:0008413">
    <property type="term" value="F:8-oxo-7,8-dihydroguanosine triphosphate pyrophosphatase activity"/>
    <property type="evidence" value="ECO:0007669"/>
    <property type="project" value="TreeGrafter"/>
</dbReference>
<dbReference type="PRINTS" id="PR00502">
    <property type="entry name" value="NUDIXFAMILY"/>
</dbReference>
<dbReference type="GO" id="GO:0009228">
    <property type="term" value="P:thiamine biosynthetic process"/>
    <property type="evidence" value="ECO:0007669"/>
    <property type="project" value="UniProtKB-KW"/>
</dbReference>